<dbReference type="EMBL" id="NCVQ01000006">
    <property type="protein sequence ID" value="PWZ23222.1"/>
    <property type="molecule type" value="Genomic_DNA"/>
</dbReference>
<proteinExistence type="predicted"/>
<dbReference type="Proteomes" id="UP000251960">
    <property type="component" value="Chromosome 5"/>
</dbReference>
<accession>A0A3L6EQ69</accession>
<organism evidence="1">
    <name type="scientific">Zea mays</name>
    <name type="common">Maize</name>
    <dbReference type="NCBI Taxonomy" id="4577"/>
    <lineage>
        <taxon>Eukaryota</taxon>
        <taxon>Viridiplantae</taxon>
        <taxon>Streptophyta</taxon>
        <taxon>Embryophyta</taxon>
        <taxon>Tracheophyta</taxon>
        <taxon>Spermatophyta</taxon>
        <taxon>Magnoliopsida</taxon>
        <taxon>Liliopsida</taxon>
        <taxon>Poales</taxon>
        <taxon>Poaceae</taxon>
        <taxon>PACMAD clade</taxon>
        <taxon>Panicoideae</taxon>
        <taxon>Andropogonodae</taxon>
        <taxon>Andropogoneae</taxon>
        <taxon>Tripsacinae</taxon>
        <taxon>Zea</taxon>
    </lineage>
</organism>
<evidence type="ECO:0000313" key="1">
    <source>
        <dbReference type="EMBL" id="PWZ23222.1"/>
    </source>
</evidence>
<reference evidence="1" key="1">
    <citation type="journal article" date="2018" name="Nat. Genet.">
        <title>Extensive intraspecific gene order and gene structural variations between Mo17 and other maize genomes.</title>
        <authorList>
            <person name="Sun S."/>
            <person name="Zhou Y."/>
            <person name="Chen J."/>
            <person name="Shi J."/>
            <person name="Zhao H."/>
            <person name="Zhao H."/>
            <person name="Song W."/>
            <person name="Zhang M."/>
            <person name="Cui Y."/>
            <person name="Dong X."/>
            <person name="Liu H."/>
            <person name="Ma X."/>
            <person name="Jiao Y."/>
            <person name="Wang B."/>
            <person name="Wei X."/>
            <person name="Stein J.C."/>
            <person name="Glaubitz J.C."/>
            <person name="Lu F."/>
            <person name="Yu G."/>
            <person name="Liang C."/>
            <person name="Fengler K."/>
            <person name="Li B."/>
            <person name="Rafalski A."/>
            <person name="Schnable P.S."/>
            <person name="Ware D.H."/>
            <person name="Buckler E.S."/>
            <person name="Lai J."/>
        </authorList>
    </citation>
    <scope>NUCLEOTIDE SEQUENCE [LARGE SCALE GENOMIC DNA]</scope>
    <source>
        <tissue evidence="1">Seedling</tissue>
    </source>
</reference>
<protein>
    <submittedName>
        <fullName evidence="1">Uncharacterized protein</fullName>
    </submittedName>
</protein>
<dbReference type="AlphaFoldDB" id="A0A3L6EQ69"/>
<name>A0A3L6EQ69_MAIZE</name>
<sequence>MAFLVPALPLPPLSVDAAHGGSPAALLPIYPTAMELAGLRPCIHGGCLAPAPCRALPVPLPAMELGPSSDSCVAPGCFSLALETQSPSPAAARRALAAPCSLFFSARQRVSSAARPYFPCAYVLASSVAAAKLFLPRRAQPRLLRAHALNLFAMVAARHAYCSLELGRNLVIVRQL</sequence>
<comment type="caution">
    <text evidence="1">The sequence shown here is derived from an EMBL/GenBank/DDBJ whole genome shotgun (WGS) entry which is preliminary data.</text>
</comment>
<gene>
    <name evidence="1" type="ORF">Zm00014a_004800</name>
</gene>